<keyword evidence="6" id="KW-0493">Microtubule</keyword>
<name>A0A286UMR9_9AGAM</name>
<feature type="coiled-coil region" evidence="16">
    <location>
        <begin position="726"/>
        <end position="753"/>
    </location>
</feature>
<dbReference type="InterPro" id="IPR008280">
    <property type="entry name" value="Tub_FtsZ_C"/>
</dbReference>
<proteinExistence type="inferred from homology"/>
<dbReference type="InterPro" id="IPR037103">
    <property type="entry name" value="Tubulin/FtsZ-like_C"/>
</dbReference>
<dbReference type="GO" id="GO:0046872">
    <property type="term" value="F:metal ion binding"/>
    <property type="evidence" value="ECO:0007669"/>
    <property type="project" value="UniProtKB-KW"/>
</dbReference>
<feature type="compositionally biased region" description="Basic and acidic residues" evidence="17">
    <location>
        <begin position="398"/>
        <end position="410"/>
    </location>
</feature>
<feature type="active site" evidence="15">
    <location>
        <position position="284"/>
    </location>
</feature>
<dbReference type="OrthoDB" id="1662883at2759"/>
<accession>A0A286UMR9</accession>
<feature type="region of interest" description="Disordered" evidence="17">
    <location>
        <begin position="586"/>
        <end position="609"/>
    </location>
</feature>
<dbReference type="Gene3D" id="3.40.50.1820">
    <property type="entry name" value="alpha/beta hydrolase"/>
    <property type="match status" value="2"/>
</dbReference>
<dbReference type="PROSITE" id="PS01173">
    <property type="entry name" value="LIPASE_GDXG_HIS"/>
    <property type="match status" value="1"/>
</dbReference>
<dbReference type="STRING" id="2282107.A0A286UMR9"/>
<evidence type="ECO:0000256" key="4">
    <source>
        <dbReference type="ARBA" id="ARBA00010515"/>
    </source>
</evidence>
<dbReference type="Proteomes" id="UP000217199">
    <property type="component" value="Unassembled WGS sequence"/>
</dbReference>
<comment type="function">
    <text evidence="13">Tubulin is the major constituent of microtubules, a cylinder consisting of laterally associated linear protofilaments composed of alpha- and beta-tubulin heterodimers. Microtubules grow by the addition of GTP-tubulin dimers to the microtubule end, where a stabilizing cap forms. Below the cap, tubulin dimers are in GDP-bound state, owing to GTPase activity of alpha-tubulin.</text>
</comment>
<feature type="compositionally biased region" description="Low complexity" evidence="17">
    <location>
        <begin position="595"/>
        <end position="609"/>
    </location>
</feature>
<dbReference type="InParanoid" id="A0A286UMR9"/>
<evidence type="ECO:0000256" key="13">
    <source>
        <dbReference type="ARBA" id="ARBA00034296"/>
    </source>
</evidence>
<dbReference type="Gene3D" id="3.30.1330.20">
    <property type="entry name" value="Tubulin/FtsZ, C-terminal domain"/>
    <property type="match status" value="1"/>
</dbReference>
<dbReference type="InterPro" id="IPR017975">
    <property type="entry name" value="Tubulin_CS"/>
</dbReference>
<feature type="domain" description="Tubulin/FtsZ GTPase" evidence="18">
    <location>
        <begin position="961"/>
        <end position="1158"/>
    </location>
</feature>
<evidence type="ECO:0000256" key="5">
    <source>
        <dbReference type="ARBA" id="ARBA00022490"/>
    </source>
</evidence>
<dbReference type="InterPro" id="IPR003008">
    <property type="entry name" value="Tubulin_FtsZ_GTPase"/>
</dbReference>
<evidence type="ECO:0000256" key="7">
    <source>
        <dbReference type="ARBA" id="ARBA00022723"/>
    </source>
</evidence>
<feature type="region of interest" description="Disordered" evidence="17">
    <location>
        <begin position="644"/>
        <end position="666"/>
    </location>
</feature>
<keyword evidence="21" id="KW-1185">Reference proteome</keyword>
<dbReference type="SMART" id="SM00864">
    <property type="entry name" value="Tubulin"/>
    <property type="match status" value="1"/>
</dbReference>
<evidence type="ECO:0000256" key="9">
    <source>
        <dbReference type="ARBA" id="ARBA00022801"/>
    </source>
</evidence>
<feature type="region of interest" description="Disordered" evidence="17">
    <location>
        <begin position="398"/>
        <end position="427"/>
    </location>
</feature>
<dbReference type="InterPro" id="IPR029058">
    <property type="entry name" value="AB_hydrolase_fold"/>
</dbReference>
<keyword evidence="5" id="KW-0963">Cytoplasm</keyword>
<sequence>MPVNTASAAIHITPTVIKTFYNHYKRKVFKYTSGSSEEDAKDDVLYDEAFHIVKSFIELGTHNTVESLQTFTNTHVISPPWASVVAIMIPHYTCNRAADMLIEWFMDEKELRGVVGGQRWWQVRGLDGVEGEWVTERSFLNDSDISEKINAKEVKLGRQLDTSEVDILKMEELERVMFYVHGGAFFWGSINTHRYQFIKYGKLVHAFFCEPKPADHKLCYFTLICSARKIEGRVFAVNYRKAPQYPWPCPLHDVLAAYLYLTDPPPSALHSPVPPSKIVVAGDSAGGGLCVSLLCILRDLGRPLPAGAVLISPWVDLTHSFPSVMDNVATDIIPPHGFIHKPSLTWPIRPRPGPEGRIACSKSSPPPIPGHTDTLLPSMARVERDSTDVEPHITTQEEMFRENSDSREANDSTYLHPRPDSRTGEIYESWEPKPPKILMEDLNASPLEILEQIQLYATNEQLTHPLVSPVLQGTLANLCPLYIIAGDNEALRDEIIYLAHRAAFPNQYPPREEAVKESKRQSQNVDKFSTPTKVHLQVFDGMCHVPTVFTFHQSVKYAYRSIAEFVKHITNDSSPDFQVPFPELLVRDPAPTKDSGSSKTAQSSSLTSQIGNGLKSLSLPFGGSDNSSTELFENNTAITKEHLQTDPDLNHKASSSNTVIPAASESDKREIFSRVPMIRQRVDIRGCVRQMEAMDEIPCLKRKNIEIGLLREAPAKRWLAGQQEWDKRFESTAKKVERERKKLEAKFQATLSRAIELGLEYNDLPDDVSIHTVDEDLADGEGVIQGARRWGPLDLSAETPPPSAIAGRKDTPESLALLRKTLYHTAPRTTRKMPKRHTKDVIKAIFDPSDDPSAPPHQSVSEQQNLAEIIPVHGLNLWASIMRYFTTKTSNQAAKGRKKTSHGLQKFLHTVTIMREVISVHVGQAGVQIGNACWELYTVEHGLSPDGRLVEGSPSANDDGFSTFFSETSSGKHVPRSLYVDLEPNVIDEVRTGTYRSLFHPETLVTGKEDAANNYARGHYTIGKEQIDVVMDKVRRLADNCTGLQGFFVFHSFGGGTGSGFGALLLERLSTDYGKKSKLEFSVYPAPKTSNSIVEPYNSVLTTHTTLEHSDCSFMVDNEAIYDICKHRLGITSPSFTNLNRLIAQVVSSVTASLRFDGSLNVDLNEFQTNLVPFPRIHFPLATFAPIISAEKAHHEQNSVADMTFSCFETGNQMVKCDPREGKYMACALLYRGDVVPKDVNAAVGIIKTKRTIQFVDWCPTGFKLGICNEPPAHIPGGDLAKVTRSLCMLSNTTAISSAWSRLDHKFDLLYSKRAFVHWYVGEGMEEGEFSEAREDLAALEKDYEEVGIDSADVEEAGEY</sequence>
<evidence type="ECO:0000259" key="18">
    <source>
        <dbReference type="SMART" id="SM00864"/>
    </source>
</evidence>
<dbReference type="PRINTS" id="PR01162">
    <property type="entry name" value="ALPHATUBULIN"/>
</dbReference>
<comment type="cofactor">
    <cofactor evidence="1">
        <name>Mg(2+)</name>
        <dbReference type="ChEBI" id="CHEBI:18420"/>
    </cofactor>
</comment>
<dbReference type="InterPro" id="IPR002168">
    <property type="entry name" value="Lipase_GDXG_HIS_AS"/>
</dbReference>
<evidence type="ECO:0000256" key="1">
    <source>
        <dbReference type="ARBA" id="ARBA00001946"/>
    </source>
</evidence>
<evidence type="ECO:0000256" key="14">
    <source>
        <dbReference type="ARBA" id="ARBA00049117"/>
    </source>
</evidence>
<comment type="catalytic activity">
    <reaction evidence="14">
        <text>GTP + H2O = GDP + phosphate + H(+)</text>
        <dbReference type="Rhea" id="RHEA:19669"/>
        <dbReference type="ChEBI" id="CHEBI:15377"/>
        <dbReference type="ChEBI" id="CHEBI:15378"/>
        <dbReference type="ChEBI" id="CHEBI:37565"/>
        <dbReference type="ChEBI" id="CHEBI:43474"/>
        <dbReference type="ChEBI" id="CHEBI:58189"/>
    </reaction>
    <physiologicalReaction direction="left-to-right" evidence="14">
        <dbReference type="Rhea" id="RHEA:19670"/>
    </physiologicalReaction>
</comment>
<organism evidence="20 21">
    <name type="scientific">Pyrrhoderma noxium</name>
    <dbReference type="NCBI Taxonomy" id="2282107"/>
    <lineage>
        <taxon>Eukaryota</taxon>
        <taxon>Fungi</taxon>
        <taxon>Dikarya</taxon>
        <taxon>Basidiomycota</taxon>
        <taxon>Agaricomycotina</taxon>
        <taxon>Agaricomycetes</taxon>
        <taxon>Hymenochaetales</taxon>
        <taxon>Hymenochaetaceae</taxon>
        <taxon>Pyrrhoderma</taxon>
    </lineage>
</organism>
<dbReference type="InterPro" id="IPR002452">
    <property type="entry name" value="Alpha_tubulin"/>
</dbReference>
<dbReference type="GO" id="GO:0007017">
    <property type="term" value="P:microtubule-based process"/>
    <property type="evidence" value="ECO:0007669"/>
    <property type="project" value="InterPro"/>
</dbReference>
<dbReference type="InterPro" id="IPR000217">
    <property type="entry name" value="Tubulin"/>
</dbReference>
<dbReference type="GO" id="GO:0005200">
    <property type="term" value="F:structural constituent of cytoskeleton"/>
    <property type="evidence" value="ECO:0007669"/>
    <property type="project" value="InterPro"/>
</dbReference>
<dbReference type="EMBL" id="NBII01000003">
    <property type="protein sequence ID" value="PAV20870.1"/>
    <property type="molecule type" value="Genomic_DNA"/>
</dbReference>
<keyword evidence="16" id="KW-0175">Coiled coil</keyword>
<dbReference type="Pfam" id="PF00091">
    <property type="entry name" value="Tubulin"/>
    <property type="match status" value="1"/>
</dbReference>
<keyword evidence="11" id="KW-0342">GTP-binding</keyword>
<dbReference type="GO" id="GO:0005525">
    <property type="term" value="F:GTP binding"/>
    <property type="evidence" value="ECO:0007669"/>
    <property type="project" value="UniProtKB-KW"/>
</dbReference>
<comment type="similarity">
    <text evidence="4">Belongs to the 'GDXG' lipolytic enzyme family.</text>
</comment>
<dbReference type="CDD" id="cd02186">
    <property type="entry name" value="alpha_tubulin"/>
    <property type="match status" value="1"/>
</dbReference>
<dbReference type="GO" id="GO:0005874">
    <property type="term" value="C:microtubule"/>
    <property type="evidence" value="ECO:0007669"/>
    <property type="project" value="UniProtKB-KW"/>
</dbReference>
<dbReference type="SUPFAM" id="SSF53474">
    <property type="entry name" value="alpha/beta-Hydrolases"/>
    <property type="match status" value="1"/>
</dbReference>
<protein>
    <submittedName>
        <fullName evidence="20">Tubulin alpha</fullName>
    </submittedName>
</protein>
<evidence type="ECO:0000256" key="16">
    <source>
        <dbReference type="SAM" id="Coils"/>
    </source>
</evidence>
<evidence type="ECO:0000313" key="20">
    <source>
        <dbReference type="EMBL" id="PAV20870.1"/>
    </source>
</evidence>
<dbReference type="FunFam" id="3.30.1330.20:FF:000001">
    <property type="entry name" value="Tubulin alpha chain"/>
    <property type="match status" value="1"/>
</dbReference>
<evidence type="ECO:0000256" key="8">
    <source>
        <dbReference type="ARBA" id="ARBA00022741"/>
    </source>
</evidence>
<dbReference type="PANTHER" id="PTHR11588">
    <property type="entry name" value="TUBULIN"/>
    <property type="match status" value="1"/>
</dbReference>
<dbReference type="Pfam" id="PF03953">
    <property type="entry name" value="Tubulin_C"/>
    <property type="match status" value="1"/>
</dbReference>
<keyword evidence="7" id="KW-0479">Metal-binding</keyword>
<comment type="similarity">
    <text evidence="3">Belongs to the tubulin family.</text>
</comment>
<evidence type="ECO:0000256" key="17">
    <source>
        <dbReference type="SAM" id="MobiDB-lite"/>
    </source>
</evidence>
<dbReference type="PROSITE" id="PS01174">
    <property type="entry name" value="LIPASE_GDXG_SER"/>
    <property type="match status" value="1"/>
</dbReference>
<dbReference type="InterPro" id="IPR036525">
    <property type="entry name" value="Tubulin/FtsZ_GTPase_sf"/>
</dbReference>
<reference evidence="20 21" key="1">
    <citation type="journal article" date="2017" name="Mol. Ecol.">
        <title>Comparative and population genomic landscape of Phellinus noxius: A hypervariable fungus causing root rot in trees.</title>
        <authorList>
            <person name="Chung C.L."/>
            <person name="Lee T.J."/>
            <person name="Akiba M."/>
            <person name="Lee H.H."/>
            <person name="Kuo T.H."/>
            <person name="Liu D."/>
            <person name="Ke H.M."/>
            <person name="Yokoi T."/>
            <person name="Roa M.B."/>
            <person name="Lu M.J."/>
            <person name="Chang Y.Y."/>
            <person name="Ann P.J."/>
            <person name="Tsai J.N."/>
            <person name="Chen C.Y."/>
            <person name="Tzean S.S."/>
            <person name="Ota Y."/>
            <person name="Hattori T."/>
            <person name="Sahashi N."/>
            <person name="Liou R.F."/>
            <person name="Kikuchi T."/>
            <person name="Tsai I.J."/>
        </authorList>
    </citation>
    <scope>NUCLEOTIDE SEQUENCE [LARGE SCALE GENOMIC DNA]</scope>
    <source>
        <strain evidence="20 21">FFPRI411160</strain>
    </source>
</reference>
<dbReference type="Gene3D" id="3.40.50.1440">
    <property type="entry name" value="Tubulin/FtsZ, GTPase domain"/>
    <property type="match status" value="1"/>
</dbReference>
<dbReference type="FunFam" id="3.40.50.1440:FF:000008">
    <property type="entry name" value="Tubulin alpha chain"/>
    <property type="match status" value="1"/>
</dbReference>
<feature type="compositionally biased region" description="Basic and acidic residues" evidence="17">
    <location>
        <begin position="417"/>
        <end position="427"/>
    </location>
</feature>
<evidence type="ECO:0000259" key="19">
    <source>
        <dbReference type="SMART" id="SM00865"/>
    </source>
</evidence>
<evidence type="ECO:0000256" key="12">
    <source>
        <dbReference type="ARBA" id="ARBA00023212"/>
    </source>
</evidence>
<keyword evidence="9" id="KW-0378">Hydrolase</keyword>
<dbReference type="InterPro" id="IPR023123">
    <property type="entry name" value="Tubulin_C"/>
</dbReference>
<evidence type="ECO:0000256" key="11">
    <source>
        <dbReference type="ARBA" id="ARBA00023134"/>
    </source>
</evidence>
<dbReference type="InterPro" id="IPR018316">
    <property type="entry name" value="Tubulin/FtsZ_2-layer-sand-dom"/>
</dbReference>
<keyword evidence="8" id="KW-0547">Nucleotide-binding</keyword>
<evidence type="ECO:0000256" key="2">
    <source>
        <dbReference type="ARBA" id="ARBA00004245"/>
    </source>
</evidence>
<dbReference type="Gene3D" id="1.10.287.600">
    <property type="entry name" value="Helix hairpin bin"/>
    <property type="match status" value="1"/>
</dbReference>
<dbReference type="SMART" id="SM00865">
    <property type="entry name" value="Tubulin_C"/>
    <property type="match status" value="1"/>
</dbReference>
<comment type="subcellular location">
    <subcellularLocation>
        <location evidence="2">Cytoplasm</location>
        <location evidence="2">Cytoskeleton</location>
    </subcellularLocation>
</comment>
<evidence type="ECO:0000256" key="15">
    <source>
        <dbReference type="PROSITE-ProRule" id="PRU10038"/>
    </source>
</evidence>
<evidence type="ECO:0000256" key="6">
    <source>
        <dbReference type="ARBA" id="ARBA00022701"/>
    </source>
</evidence>
<comment type="caution">
    <text evidence="20">The sequence shown here is derived from an EMBL/GenBank/DDBJ whole genome shotgun (WGS) entry which is preliminary data.</text>
</comment>
<keyword evidence="10" id="KW-0460">Magnesium</keyword>
<dbReference type="PRINTS" id="PR01161">
    <property type="entry name" value="TUBULIN"/>
</dbReference>
<dbReference type="InterPro" id="IPR013094">
    <property type="entry name" value="AB_hydrolase_3"/>
</dbReference>
<keyword evidence="12" id="KW-0206">Cytoskeleton</keyword>
<feature type="domain" description="Tubulin/FtsZ 2-layer sandwich" evidence="19">
    <location>
        <begin position="1160"/>
        <end position="1305"/>
    </location>
</feature>
<evidence type="ECO:0000256" key="3">
    <source>
        <dbReference type="ARBA" id="ARBA00009636"/>
    </source>
</evidence>
<dbReference type="PROSITE" id="PS00227">
    <property type="entry name" value="TUBULIN"/>
    <property type="match status" value="1"/>
</dbReference>
<dbReference type="GO" id="GO:0016787">
    <property type="term" value="F:hydrolase activity"/>
    <property type="evidence" value="ECO:0007669"/>
    <property type="project" value="UniProtKB-KW"/>
</dbReference>
<evidence type="ECO:0000313" key="21">
    <source>
        <dbReference type="Proteomes" id="UP000217199"/>
    </source>
</evidence>
<dbReference type="Pfam" id="PF07859">
    <property type="entry name" value="Abhydrolase_3"/>
    <property type="match status" value="1"/>
</dbReference>
<gene>
    <name evidence="20" type="ORF">PNOK_0349700</name>
</gene>
<evidence type="ECO:0000256" key="10">
    <source>
        <dbReference type="ARBA" id="ARBA00022842"/>
    </source>
</evidence>
<dbReference type="InterPro" id="IPR033140">
    <property type="entry name" value="Lipase_GDXG_put_SER_AS"/>
</dbReference>
<dbReference type="SUPFAM" id="SSF55307">
    <property type="entry name" value="Tubulin C-terminal domain-like"/>
    <property type="match status" value="1"/>
</dbReference>
<dbReference type="FunFam" id="1.10.287.600:FF:000005">
    <property type="entry name" value="Tubulin alpha chain"/>
    <property type="match status" value="1"/>
</dbReference>
<dbReference type="SUPFAM" id="SSF52490">
    <property type="entry name" value="Tubulin nucleotide-binding domain-like"/>
    <property type="match status" value="1"/>
</dbReference>